<feature type="domain" description="HTH tetR-type" evidence="6">
    <location>
        <begin position="8"/>
        <end position="68"/>
    </location>
</feature>
<dbReference type="Gene3D" id="1.10.357.10">
    <property type="entry name" value="Tetracycline Repressor, domain 2"/>
    <property type="match status" value="1"/>
</dbReference>
<organism evidence="7 8">
    <name type="scientific">Novosphingobium capsulatum</name>
    <dbReference type="NCBI Taxonomy" id="13688"/>
    <lineage>
        <taxon>Bacteria</taxon>
        <taxon>Pseudomonadati</taxon>
        <taxon>Pseudomonadota</taxon>
        <taxon>Alphaproteobacteria</taxon>
        <taxon>Sphingomonadales</taxon>
        <taxon>Sphingomonadaceae</taxon>
        <taxon>Novosphingobium</taxon>
    </lineage>
</organism>
<evidence type="ECO:0000313" key="7">
    <source>
        <dbReference type="EMBL" id="MDR6511950.1"/>
    </source>
</evidence>
<proteinExistence type="predicted"/>
<dbReference type="Pfam" id="PF00440">
    <property type="entry name" value="TetR_N"/>
    <property type="match status" value="1"/>
</dbReference>
<keyword evidence="4" id="KW-0804">Transcription</keyword>
<dbReference type="InterPro" id="IPR036271">
    <property type="entry name" value="Tet_transcr_reg_TetR-rel_C_sf"/>
</dbReference>
<keyword evidence="2" id="KW-0805">Transcription regulation</keyword>
<dbReference type="PANTHER" id="PTHR30055:SF234">
    <property type="entry name" value="HTH-TYPE TRANSCRIPTIONAL REGULATOR BETI"/>
    <property type="match status" value="1"/>
</dbReference>
<evidence type="ECO:0000256" key="3">
    <source>
        <dbReference type="ARBA" id="ARBA00023125"/>
    </source>
</evidence>
<dbReference type="InterPro" id="IPR050109">
    <property type="entry name" value="HTH-type_TetR-like_transc_reg"/>
</dbReference>
<dbReference type="SUPFAM" id="SSF48498">
    <property type="entry name" value="Tetracyclin repressor-like, C-terminal domain"/>
    <property type="match status" value="1"/>
</dbReference>
<evidence type="ECO:0000313" key="8">
    <source>
        <dbReference type="Proteomes" id="UP001184150"/>
    </source>
</evidence>
<dbReference type="InterPro" id="IPR009057">
    <property type="entry name" value="Homeodomain-like_sf"/>
</dbReference>
<evidence type="ECO:0000259" key="6">
    <source>
        <dbReference type="PROSITE" id="PS50977"/>
    </source>
</evidence>
<keyword evidence="3 5" id="KW-0238">DNA-binding</keyword>
<dbReference type="Pfam" id="PF13977">
    <property type="entry name" value="TetR_C_6"/>
    <property type="match status" value="1"/>
</dbReference>
<reference evidence="7 8" key="1">
    <citation type="submission" date="2023-07" db="EMBL/GenBank/DDBJ databases">
        <title>Sorghum-associated microbial communities from plants grown in Nebraska, USA.</title>
        <authorList>
            <person name="Schachtman D."/>
        </authorList>
    </citation>
    <scope>NUCLEOTIDE SEQUENCE [LARGE SCALE GENOMIC DNA]</scope>
    <source>
        <strain evidence="7 8">DS1027</strain>
    </source>
</reference>
<accession>A0ABU1MNM8</accession>
<dbReference type="InterPro" id="IPR001647">
    <property type="entry name" value="HTH_TetR"/>
</dbReference>
<dbReference type="RefSeq" id="WP_309805655.1">
    <property type="nucleotide sequence ID" value="NZ_JAVDRD010000007.1"/>
</dbReference>
<keyword evidence="1" id="KW-0678">Repressor</keyword>
<dbReference type="PRINTS" id="PR00455">
    <property type="entry name" value="HTHTETR"/>
</dbReference>
<dbReference type="EMBL" id="JAVDRD010000007">
    <property type="protein sequence ID" value="MDR6511950.1"/>
    <property type="molecule type" value="Genomic_DNA"/>
</dbReference>
<dbReference type="PANTHER" id="PTHR30055">
    <property type="entry name" value="HTH-TYPE TRANSCRIPTIONAL REGULATOR RUTR"/>
    <property type="match status" value="1"/>
</dbReference>
<evidence type="ECO:0000256" key="2">
    <source>
        <dbReference type="ARBA" id="ARBA00023015"/>
    </source>
</evidence>
<gene>
    <name evidence="7" type="ORF">J2792_002833</name>
</gene>
<dbReference type="Proteomes" id="UP001184150">
    <property type="component" value="Unassembled WGS sequence"/>
</dbReference>
<dbReference type="SUPFAM" id="SSF46689">
    <property type="entry name" value="Homeodomain-like"/>
    <property type="match status" value="1"/>
</dbReference>
<evidence type="ECO:0000256" key="1">
    <source>
        <dbReference type="ARBA" id="ARBA00022491"/>
    </source>
</evidence>
<feature type="DNA-binding region" description="H-T-H motif" evidence="5">
    <location>
        <begin position="31"/>
        <end position="50"/>
    </location>
</feature>
<protein>
    <submittedName>
        <fullName evidence="7">AcrR family transcriptional regulator</fullName>
    </submittedName>
</protein>
<name>A0ABU1MNM8_9SPHN</name>
<dbReference type="InterPro" id="IPR039538">
    <property type="entry name" value="BetI_C"/>
</dbReference>
<evidence type="ECO:0000256" key="4">
    <source>
        <dbReference type="ARBA" id="ARBA00023163"/>
    </source>
</evidence>
<comment type="caution">
    <text evidence="7">The sequence shown here is derived from an EMBL/GenBank/DDBJ whole genome shotgun (WGS) entry which is preliminary data.</text>
</comment>
<keyword evidence="8" id="KW-1185">Reference proteome</keyword>
<sequence length="193" mass="21815">MPAPVDHAAKRKAIARISAELIAERGLQAATIRQVAARAGFSTTVVTHYFANKRALLLAAYRYVAERTQQRFDAMAADDESEPLSRLEILLPLDAEGRNAWRLYFQFWPMADHDEELAEEQRWWSDNARSLARAMLELARPDLVDIDRKATLALSALHGIAMQALFDPDNWPASRQQEVWRTQAQLLSANAMA</sequence>
<dbReference type="PROSITE" id="PS50977">
    <property type="entry name" value="HTH_TETR_2"/>
    <property type="match status" value="1"/>
</dbReference>
<evidence type="ECO:0000256" key="5">
    <source>
        <dbReference type="PROSITE-ProRule" id="PRU00335"/>
    </source>
</evidence>